<protein>
    <submittedName>
        <fullName evidence="1">Uncharacterized protein</fullName>
    </submittedName>
</protein>
<proteinExistence type="predicted"/>
<sequence length="58" mass="6337">MISLTMYGYSKKAAIYKPGSRSSGNTESAVTLILNVPTSRSVRNKCLLSKLPTLWCLS</sequence>
<reference evidence="1" key="1">
    <citation type="submission" date="2018-10" db="EMBL/GenBank/DDBJ databases">
        <title>De novo assembly of a Great Dane genome.</title>
        <authorList>
            <person name="Kidd J.M."/>
            <person name="Pendleton A.L."/>
            <person name="Shen F."/>
            <person name="Emery S."/>
        </authorList>
    </citation>
    <scope>NUCLEOTIDE SEQUENCE [LARGE SCALE GENOMIC DNA]</scope>
    <source>
        <strain evidence="1">Great Dane</strain>
    </source>
</reference>
<organism evidence="1 2">
    <name type="scientific">Canis lupus familiaris</name>
    <name type="common">Dog</name>
    <name type="synonym">Canis familiaris</name>
    <dbReference type="NCBI Taxonomy" id="9615"/>
    <lineage>
        <taxon>Eukaryota</taxon>
        <taxon>Metazoa</taxon>
        <taxon>Chordata</taxon>
        <taxon>Craniata</taxon>
        <taxon>Vertebrata</taxon>
        <taxon>Euteleostomi</taxon>
        <taxon>Mammalia</taxon>
        <taxon>Eutheria</taxon>
        <taxon>Laurasiatheria</taxon>
        <taxon>Carnivora</taxon>
        <taxon>Caniformia</taxon>
        <taxon>Canidae</taxon>
        <taxon>Canis</taxon>
    </lineage>
</organism>
<dbReference type="AlphaFoldDB" id="A0A8C0RXQ7"/>
<dbReference type="Ensembl" id="ENSCAFT00040008646.1">
    <property type="protein sequence ID" value="ENSCAFP00040007511.1"/>
    <property type="gene ID" value="ENSCAFG00040004573.1"/>
</dbReference>
<dbReference type="Proteomes" id="UP000694542">
    <property type="component" value="Chromosome 1"/>
</dbReference>
<name>A0A8C0RXQ7_CANLF</name>
<reference evidence="1" key="2">
    <citation type="submission" date="2025-08" db="UniProtKB">
        <authorList>
            <consortium name="Ensembl"/>
        </authorList>
    </citation>
    <scope>IDENTIFICATION</scope>
</reference>
<evidence type="ECO:0000313" key="2">
    <source>
        <dbReference type="Proteomes" id="UP000694542"/>
    </source>
</evidence>
<accession>A0A8C0RXQ7</accession>
<evidence type="ECO:0000313" key="1">
    <source>
        <dbReference type="Ensembl" id="ENSCAFP00040007511.1"/>
    </source>
</evidence>